<feature type="transmembrane region" description="Helical" evidence="1">
    <location>
        <begin position="12"/>
        <end position="32"/>
    </location>
</feature>
<protein>
    <recommendedName>
        <fullName evidence="4">Pore-forming protein</fullName>
    </recommendedName>
</protein>
<dbReference type="OrthoDB" id="2299313at2"/>
<evidence type="ECO:0000313" key="3">
    <source>
        <dbReference type="Proteomes" id="UP000051886"/>
    </source>
</evidence>
<dbReference type="Proteomes" id="UP000051886">
    <property type="component" value="Unassembled WGS sequence"/>
</dbReference>
<organism evidence="2 3">
    <name type="scientific">Ligilactobacillus pobuzihii</name>
    <dbReference type="NCBI Taxonomy" id="449659"/>
    <lineage>
        <taxon>Bacteria</taxon>
        <taxon>Bacillati</taxon>
        <taxon>Bacillota</taxon>
        <taxon>Bacilli</taxon>
        <taxon>Lactobacillales</taxon>
        <taxon>Lactobacillaceae</taxon>
        <taxon>Ligilactobacillus</taxon>
    </lineage>
</organism>
<dbReference type="AlphaFoldDB" id="A0A0R2LWR0"/>
<dbReference type="PATRIC" id="fig|449659.4.peg.218"/>
<dbReference type="EMBL" id="JQCN01000001">
    <property type="protein sequence ID" value="KRO02794.1"/>
    <property type="molecule type" value="Genomic_DNA"/>
</dbReference>
<dbReference type="STRING" id="449659.IV66_GL000220"/>
<evidence type="ECO:0000256" key="1">
    <source>
        <dbReference type="SAM" id="Phobius"/>
    </source>
</evidence>
<keyword evidence="1" id="KW-0812">Transmembrane</keyword>
<dbReference type="RefSeq" id="WP_017868198.1">
    <property type="nucleotide sequence ID" value="NZ_BJYB01000001.1"/>
</dbReference>
<name>A0A0R2LWR0_9LACO</name>
<proteinExistence type="predicted"/>
<reference evidence="2 3" key="1">
    <citation type="journal article" date="2015" name="Genome Announc.">
        <title>Expanding the biotechnology potential of lactobacilli through comparative genomics of 213 strains and associated genera.</title>
        <authorList>
            <person name="Sun Z."/>
            <person name="Harris H.M."/>
            <person name="McCann A."/>
            <person name="Guo C."/>
            <person name="Argimon S."/>
            <person name="Zhang W."/>
            <person name="Yang X."/>
            <person name="Jeffery I.B."/>
            <person name="Cooney J.C."/>
            <person name="Kagawa T.F."/>
            <person name="Liu W."/>
            <person name="Song Y."/>
            <person name="Salvetti E."/>
            <person name="Wrobel A."/>
            <person name="Rasinkangas P."/>
            <person name="Parkhill J."/>
            <person name="Rea M.C."/>
            <person name="O'Sullivan O."/>
            <person name="Ritari J."/>
            <person name="Douillard F.P."/>
            <person name="Paul Ross R."/>
            <person name="Yang R."/>
            <person name="Briner A.E."/>
            <person name="Felis G.E."/>
            <person name="de Vos W.M."/>
            <person name="Barrangou R."/>
            <person name="Klaenhammer T.R."/>
            <person name="Caufield P.W."/>
            <person name="Cui Y."/>
            <person name="Zhang H."/>
            <person name="O'Toole P.W."/>
        </authorList>
    </citation>
    <scope>NUCLEOTIDE SEQUENCE [LARGE SCALE GENOMIC DNA]</scope>
    <source>
        <strain evidence="2 3">NBRC 103219</strain>
    </source>
</reference>
<keyword evidence="1" id="KW-1133">Transmembrane helix</keyword>
<sequence length="132" mass="15676">MDKKYSYQPDFATSVICWSFTFMLFLLSMLLWLEITVLQPWTVITFILFMLVFALQVKLRNLELGKNELRVNKVIKTNNVEILYSDVVAVEVNQHRLILKTKHHNYEWLMKKQQALELARIISQNISVEQTK</sequence>
<gene>
    <name evidence="2" type="ORF">IV66_GL000220</name>
</gene>
<keyword evidence="1" id="KW-0472">Membrane</keyword>
<feature type="transmembrane region" description="Helical" evidence="1">
    <location>
        <begin position="38"/>
        <end position="57"/>
    </location>
</feature>
<keyword evidence="3" id="KW-1185">Reference proteome</keyword>
<dbReference type="Pfam" id="PF17255">
    <property type="entry name" value="EbsA"/>
    <property type="match status" value="1"/>
</dbReference>
<dbReference type="InterPro" id="IPR020215">
    <property type="entry name" value="EbsA-like"/>
</dbReference>
<evidence type="ECO:0000313" key="2">
    <source>
        <dbReference type="EMBL" id="KRO02794.1"/>
    </source>
</evidence>
<evidence type="ECO:0008006" key="4">
    <source>
        <dbReference type="Google" id="ProtNLM"/>
    </source>
</evidence>
<comment type="caution">
    <text evidence="2">The sequence shown here is derived from an EMBL/GenBank/DDBJ whole genome shotgun (WGS) entry which is preliminary data.</text>
</comment>
<accession>A0A0R2LWR0</accession>